<protein>
    <recommendedName>
        <fullName evidence="4">KOW domain-containing protein</fullName>
    </recommendedName>
</protein>
<feature type="compositionally biased region" description="Basic residues" evidence="1">
    <location>
        <begin position="66"/>
        <end position="87"/>
    </location>
</feature>
<evidence type="ECO:0000256" key="1">
    <source>
        <dbReference type="SAM" id="MobiDB-lite"/>
    </source>
</evidence>
<sequence>MFDDKKQFHPGQKVVCRTDPQQSDWYECQVLEIAEVCETDEECYIRTTCNRVLGTGEIEAVGSPSKRGHHPNSKANLKKGPKSRKKNRVRKLFSLAPETVEWLQDQPIPASQAIDKLVELALATSASCTELPQVGSKVEILEGPKAGRMGRVRKVGVQVWIEELPGDRPVEMLPSYPPSSLKEC</sequence>
<dbReference type="Proteomes" id="UP001525890">
    <property type="component" value="Unassembled WGS sequence"/>
</dbReference>
<name>A0ABT2MRR7_9CYAN</name>
<comment type="caution">
    <text evidence="2">The sequence shown here is derived from an EMBL/GenBank/DDBJ whole genome shotgun (WGS) entry which is preliminary data.</text>
</comment>
<gene>
    <name evidence="2" type="ORF">NG799_12890</name>
</gene>
<keyword evidence="3" id="KW-1185">Reference proteome</keyword>
<reference evidence="2 3" key="1">
    <citation type="journal article" date="2022" name="Front. Microbiol.">
        <title>High genomic differentiation and limited gene flow indicate recent cryptic speciation within the genus Laspinema (cyanobacteria).</title>
        <authorList>
            <person name="Stanojkovic A."/>
            <person name="Skoupy S."/>
            <person name="Skaloud P."/>
            <person name="Dvorak P."/>
        </authorList>
    </citation>
    <scope>NUCLEOTIDE SEQUENCE [LARGE SCALE GENOMIC DNA]</scope>
    <source>
        <strain evidence="2 3">D2a</strain>
    </source>
</reference>
<evidence type="ECO:0000313" key="2">
    <source>
        <dbReference type="EMBL" id="MCT7967232.1"/>
    </source>
</evidence>
<organism evidence="2 3">
    <name type="scientific">Laspinema palackyanum D2a</name>
    <dbReference type="NCBI Taxonomy" id="2953684"/>
    <lineage>
        <taxon>Bacteria</taxon>
        <taxon>Bacillati</taxon>
        <taxon>Cyanobacteriota</taxon>
        <taxon>Cyanophyceae</taxon>
        <taxon>Oscillatoriophycideae</taxon>
        <taxon>Oscillatoriales</taxon>
        <taxon>Laspinemataceae</taxon>
        <taxon>Laspinema</taxon>
        <taxon>Laspinema palackyanum</taxon>
    </lineage>
</organism>
<evidence type="ECO:0000313" key="3">
    <source>
        <dbReference type="Proteomes" id="UP001525890"/>
    </source>
</evidence>
<feature type="region of interest" description="Disordered" evidence="1">
    <location>
        <begin position="60"/>
        <end position="87"/>
    </location>
</feature>
<evidence type="ECO:0008006" key="4">
    <source>
        <dbReference type="Google" id="ProtNLM"/>
    </source>
</evidence>
<accession>A0ABT2MRR7</accession>
<dbReference type="EMBL" id="JAMXFF010000017">
    <property type="protein sequence ID" value="MCT7967232.1"/>
    <property type="molecule type" value="Genomic_DNA"/>
</dbReference>
<dbReference type="RefSeq" id="WP_367288091.1">
    <property type="nucleotide sequence ID" value="NZ_JAMXFF010000017.1"/>
</dbReference>
<proteinExistence type="predicted"/>